<protein>
    <submittedName>
        <fullName evidence="2">Uncharacterized protein</fullName>
    </submittedName>
</protein>
<sequence>MRVLRTRHSPAPKRPLDGNDIEQILRAAPRPLRWVACSALRAKDAFVAQTGRLFGAPQAGAPGTCASRKTQWLKRQNTLHPQAHVSVKSTLYDMPKNIFLKILHAIALCFWVLPTPILAHGVENLVQTSLFLFVVFNLVGLLLSILANWRNFKPLNKWRLLSIFLVQNVVQMIITWALFTSLDRKFEANTLKGPLLFWLSGWVFGIIAANLLAWLLALRLKINSSNETEL</sequence>
<accession>I4B9T0</accession>
<feature type="transmembrane region" description="Helical" evidence="1">
    <location>
        <begin position="158"/>
        <end position="179"/>
    </location>
</feature>
<keyword evidence="1" id="KW-0812">Transmembrane</keyword>
<organism evidence="2 3">
    <name type="scientific">Turneriella parva (strain ATCC BAA-1111 / DSM 21527 / NCTC 11395 / H)</name>
    <name type="common">Leptospira parva</name>
    <dbReference type="NCBI Taxonomy" id="869212"/>
    <lineage>
        <taxon>Bacteria</taxon>
        <taxon>Pseudomonadati</taxon>
        <taxon>Spirochaetota</taxon>
        <taxon>Spirochaetia</taxon>
        <taxon>Leptospirales</taxon>
        <taxon>Leptospiraceae</taxon>
        <taxon>Turneriella</taxon>
    </lineage>
</organism>
<gene>
    <name evidence="2" type="ordered locus">Turpa_3400</name>
</gene>
<reference evidence="2 3" key="1">
    <citation type="submission" date="2012-06" db="EMBL/GenBank/DDBJ databases">
        <title>The complete chromosome of genome of Turneriella parva DSM 21527.</title>
        <authorList>
            <consortium name="US DOE Joint Genome Institute (JGI-PGF)"/>
            <person name="Lucas S."/>
            <person name="Han J."/>
            <person name="Lapidus A."/>
            <person name="Bruce D."/>
            <person name="Goodwin L."/>
            <person name="Pitluck S."/>
            <person name="Peters L."/>
            <person name="Kyrpides N."/>
            <person name="Mavromatis K."/>
            <person name="Ivanova N."/>
            <person name="Mikhailova N."/>
            <person name="Chertkov O."/>
            <person name="Detter J.C."/>
            <person name="Tapia R."/>
            <person name="Han C."/>
            <person name="Land M."/>
            <person name="Hauser L."/>
            <person name="Markowitz V."/>
            <person name="Cheng J.-F."/>
            <person name="Hugenholtz P."/>
            <person name="Woyke T."/>
            <person name="Wu D."/>
            <person name="Gronow S."/>
            <person name="Wellnitz S."/>
            <person name="Brambilla E."/>
            <person name="Klenk H.-P."/>
            <person name="Eisen J.A."/>
        </authorList>
    </citation>
    <scope>NUCLEOTIDE SEQUENCE [LARGE SCALE GENOMIC DNA]</scope>
    <source>
        <strain evidence="3">ATCC BAA-1111 / DSM 21527 / NCTC 11395 / H</strain>
    </source>
</reference>
<proteinExistence type="predicted"/>
<feature type="transmembrane region" description="Helical" evidence="1">
    <location>
        <begin position="199"/>
        <end position="218"/>
    </location>
</feature>
<dbReference type="Proteomes" id="UP000006048">
    <property type="component" value="Chromosome"/>
</dbReference>
<evidence type="ECO:0000256" key="1">
    <source>
        <dbReference type="SAM" id="Phobius"/>
    </source>
</evidence>
<keyword evidence="3" id="KW-1185">Reference proteome</keyword>
<keyword evidence="1" id="KW-0472">Membrane</keyword>
<dbReference type="AlphaFoldDB" id="I4B9T0"/>
<dbReference type="EMBL" id="CP002959">
    <property type="protein sequence ID" value="AFM14037.1"/>
    <property type="molecule type" value="Genomic_DNA"/>
</dbReference>
<evidence type="ECO:0000313" key="2">
    <source>
        <dbReference type="EMBL" id="AFM14037.1"/>
    </source>
</evidence>
<keyword evidence="1" id="KW-1133">Transmembrane helix</keyword>
<feature type="transmembrane region" description="Helical" evidence="1">
    <location>
        <begin position="98"/>
        <end position="119"/>
    </location>
</feature>
<dbReference type="KEGG" id="tpx:Turpa_3400"/>
<name>I4B9T0_TURPD</name>
<evidence type="ECO:0000313" key="3">
    <source>
        <dbReference type="Proteomes" id="UP000006048"/>
    </source>
</evidence>
<dbReference type="HOGENOM" id="CLU_1204359_0_0_12"/>
<feature type="transmembrane region" description="Helical" evidence="1">
    <location>
        <begin position="125"/>
        <end position="146"/>
    </location>
</feature>